<accession>A0ABV3ZDL9</accession>
<evidence type="ECO:0000313" key="2">
    <source>
        <dbReference type="Proteomes" id="UP001560573"/>
    </source>
</evidence>
<gene>
    <name evidence="1" type="ORF">QTN47_08790</name>
</gene>
<evidence type="ECO:0000313" key="1">
    <source>
        <dbReference type="EMBL" id="MEX6687585.1"/>
    </source>
</evidence>
<comment type="caution">
    <text evidence="1">The sequence shown here is derived from an EMBL/GenBank/DDBJ whole genome shotgun (WGS) entry which is preliminary data.</text>
</comment>
<sequence>MPGNVRRNIHLYQPSPNFPLCSYGLRARSSGNVEIENLDVTNQRFKNKPVTHGNIENFMVPDVIEWIKKEACEKIIFNRYYFTGNLNFLDY</sequence>
<dbReference type="EMBL" id="JAULBC010000002">
    <property type="protein sequence ID" value="MEX6687585.1"/>
    <property type="molecule type" value="Genomic_DNA"/>
</dbReference>
<organism evidence="1 2">
    <name type="scientific">Danxiaibacter flavus</name>
    <dbReference type="NCBI Taxonomy" id="3049108"/>
    <lineage>
        <taxon>Bacteria</taxon>
        <taxon>Pseudomonadati</taxon>
        <taxon>Bacteroidota</taxon>
        <taxon>Chitinophagia</taxon>
        <taxon>Chitinophagales</taxon>
        <taxon>Chitinophagaceae</taxon>
        <taxon>Danxiaibacter</taxon>
    </lineage>
</organism>
<proteinExistence type="predicted"/>
<name>A0ABV3ZDL9_9BACT</name>
<keyword evidence="2" id="KW-1185">Reference proteome</keyword>
<dbReference type="RefSeq" id="WP_369328990.1">
    <property type="nucleotide sequence ID" value="NZ_JAULBC010000002.1"/>
</dbReference>
<protein>
    <submittedName>
        <fullName evidence="1">Uncharacterized protein</fullName>
    </submittedName>
</protein>
<dbReference type="Proteomes" id="UP001560573">
    <property type="component" value="Unassembled WGS sequence"/>
</dbReference>
<reference evidence="1 2" key="1">
    <citation type="submission" date="2023-07" db="EMBL/GenBank/DDBJ databases">
        <authorList>
            <person name="Lian W.-H."/>
        </authorList>
    </citation>
    <scope>NUCLEOTIDE SEQUENCE [LARGE SCALE GENOMIC DNA]</scope>
    <source>
        <strain evidence="1 2">SYSU DXS3180</strain>
    </source>
</reference>